<keyword evidence="5 7" id="KW-1133">Transmembrane helix</keyword>
<feature type="transmembrane region" description="Helical" evidence="7">
    <location>
        <begin position="57"/>
        <end position="79"/>
    </location>
</feature>
<evidence type="ECO:0000256" key="1">
    <source>
        <dbReference type="ARBA" id="ARBA00004651"/>
    </source>
</evidence>
<feature type="transmembrane region" description="Helical" evidence="7">
    <location>
        <begin position="91"/>
        <end position="110"/>
    </location>
</feature>
<dbReference type="PANTHER" id="PTHR43045:SF7">
    <property type="entry name" value="MAJOR FACILITATOR SUPERFAMILY TRANSPORTER"/>
    <property type="match status" value="1"/>
</dbReference>
<feature type="transmembrane region" description="Helical" evidence="7">
    <location>
        <begin position="192"/>
        <end position="211"/>
    </location>
</feature>
<keyword evidence="6 7" id="KW-0472">Membrane</keyword>
<reference evidence="9 10" key="2">
    <citation type="submission" date="2006-07" db="EMBL/GenBank/DDBJ databases">
        <title>Sequencing of the draft genome and assembly of Chlorobium ferroxidans DSM 13031.</title>
        <authorList>
            <consortium name="US DOE Joint Genome Institute (JGI-PGF)"/>
            <person name="Copeland A."/>
            <person name="Lucas S."/>
            <person name="Lapidus A."/>
            <person name="Barry K."/>
            <person name="Glavina del Rio T."/>
            <person name="Dalin E."/>
            <person name="Tice H."/>
            <person name="Bruce D."/>
            <person name="Pitluck S."/>
            <person name="Richardson P."/>
        </authorList>
    </citation>
    <scope>NUCLEOTIDE SEQUENCE [LARGE SCALE GENOMIC DNA]</scope>
    <source>
        <strain evidence="9 10">DSM 13031</strain>
    </source>
</reference>
<evidence type="ECO:0000256" key="7">
    <source>
        <dbReference type="SAM" id="Phobius"/>
    </source>
</evidence>
<evidence type="ECO:0000256" key="4">
    <source>
        <dbReference type="ARBA" id="ARBA00022692"/>
    </source>
</evidence>
<reference evidence="9 10" key="1">
    <citation type="submission" date="2006-07" db="EMBL/GenBank/DDBJ databases">
        <title>Annotation of the draft genome assembly of Chlorobium ferroxidans DSM 13031.</title>
        <authorList>
            <consortium name="US DOE Joint Genome Institute (JGI-ORNL)"/>
            <person name="Larimer F."/>
            <person name="Land M."/>
            <person name="Hauser L."/>
        </authorList>
    </citation>
    <scope>NUCLEOTIDE SEQUENCE [LARGE SCALE GENOMIC DNA]</scope>
    <source>
        <strain evidence="9 10">DSM 13031</strain>
    </source>
</reference>
<dbReference type="Gene3D" id="1.20.1250.20">
    <property type="entry name" value="MFS general substrate transporter like domains"/>
    <property type="match status" value="2"/>
</dbReference>
<proteinExistence type="predicted"/>
<dbReference type="GO" id="GO:0022857">
    <property type="term" value="F:transmembrane transporter activity"/>
    <property type="evidence" value="ECO:0007669"/>
    <property type="project" value="InterPro"/>
</dbReference>
<comment type="subcellular location">
    <subcellularLocation>
        <location evidence="1">Cell membrane</location>
        <topology evidence="1">Multi-pass membrane protein</topology>
    </subcellularLocation>
</comment>
<dbReference type="PROSITE" id="PS50850">
    <property type="entry name" value="MFS"/>
    <property type="match status" value="1"/>
</dbReference>
<gene>
    <name evidence="9" type="ORF">CferDRAFT_1943</name>
</gene>
<keyword evidence="2" id="KW-0813">Transport</keyword>
<dbReference type="InterPro" id="IPR020846">
    <property type="entry name" value="MFS_dom"/>
</dbReference>
<dbReference type="InterPro" id="IPR005828">
    <property type="entry name" value="MFS_sugar_transport-like"/>
</dbReference>
<feature type="transmembrane region" description="Helical" evidence="7">
    <location>
        <begin position="247"/>
        <end position="266"/>
    </location>
</feature>
<feature type="transmembrane region" description="Helical" evidence="7">
    <location>
        <begin position="116"/>
        <end position="136"/>
    </location>
</feature>
<evidence type="ECO:0000259" key="8">
    <source>
        <dbReference type="PROSITE" id="PS50850"/>
    </source>
</evidence>
<dbReference type="AlphaFoldDB" id="Q0YUV0"/>
<name>Q0YUV0_9CHLB</name>
<dbReference type="InterPro" id="IPR036259">
    <property type="entry name" value="MFS_trans_sf"/>
</dbReference>
<feature type="transmembrane region" description="Helical" evidence="7">
    <location>
        <begin position="420"/>
        <end position="445"/>
    </location>
</feature>
<dbReference type="EMBL" id="AASE01000001">
    <property type="protein sequence ID" value="EAT59936.1"/>
    <property type="molecule type" value="Genomic_DNA"/>
</dbReference>
<dbReference type="RefSeq" id="WP_006365208.1">
    <property type="nucleotide sequence ID" value="NZ_AASE01000001.1"/>
</dbReference>
<keyword evidence="3" id="KW-1003">Cell membrane</keyword>
<feature type="transmembrane region" description="Helical" evidence="7">
    <location>
        <begin position="157"/>
        <end position="180"/>
    </location>
</feature>
<evidence type="ECO:0000256" key="3">
    <source>
        <dbReference type="ARBA" id="ARBA00022475"/>
    </source>
</evidence>
<evidence type="ECO:0000313" key="9">
    <source>
        <dbReference type="EMBL" id="EAT59936.1"/>
    </source>
</evidence>
<evidence type="ECO:0000256" key="2">
    <source>
        <dbReference type="ARBA" id="ARBA00022448"/>
    </source>
</evidence>
<organism evidence="9 10">
    <name type="scientific">Chlorobium ferrooxidans DSM 13031</name>
    <dbReference type="NCBI Taxonomy" id="377431"/>
    <lineage>
        <taxon>Bacteria</taxon>
        <taxon>Pseudomonadati</taxon>
        <taxon>Chlorobiota</taxon>
        <taxon>Chlorobiia</taxon>
        <taxon>Chlorobiales</taxon>
        <taxon>Chlorobiaceae</taxon>
        <taxon>Chlorobium/Pelodictyon group</taxon>
        <taxon>Chlorobium</taxon>
    </lineage>
</organism>
<dbReference type="PANTHER" id="PTHR43045">
    <property type="entry name" value="SHIKIMATE TRANSPORTER"/>
    <property type="match status" value="1"/>
</dbReference>
<dbReference type="FunFam" id="1.20.1250.20:FF:000001">
    <property type="entry name" value="Dicarboxylate MFS transporter"/>
    <property type="match status" value="1"/>
</dbReference>
<dbReference type="InterPro" id="IPR005829">
    <property type="entry name" value="Sugar_transporter_CS"/>
</dbReference>
<dbReference type="OrthoDB" id="9783227at2"/>
<protein>
    <submittedName>
        <fullName evidence="9">General substrate transporter:Major facilitator superfamily MFS_1</fullName>
    </submittedName>
</protein>
<dbReference type="CDD" id="cd17369">
    <property type="entry name" value="MFS_ShiA_like"/>
    <property type="match status" value="1"/>
</dbReference>
<sequence length="524" mass="57528">MAQNVTNVSHTEEVSSTRRVIAASSVGTLIEWYDFYIFGTLAKIISEQFFPKDNPTAALLATLATFAAGFVIRPFGALFFGRLGDLIGRKYTFLVTLVIMGGSTFAIGLVPGYKTIGFFAPAIVFILRLLQGLALGGEYGGAATYVAEHSPEGKRGFWTSFIQTTATLGLFLALGVILTVRQMLGVETFTDWGWRIPFILSALLVGVSIFIRMRMSESPLFAKMKKEGKTSANPLAESFKQKDNLKMVLIALLGATAGQGVVWYTGQFYALSFLQNACNIEFVQSNIIISIALLIGTPFFIVFGALSDKIGRKYIMMAGMLIAVIAYRPIYTIMYNDANLKTKEVIEDKTVNKMKYEVKGTDSLITSVTTKLYTDGTSYKETVKKKFPVDPAVKAAMPKDKLKPETKKEVTLPQNLYYKMIGLVLIQVIFVTMVYGPIAAFLVEIFPTRIRYTSMSLPYHIGNGVFGGLVPLISTRLVEATRPAADLPPADPLAGLWYPILIAGVSFVIGSLYISNKTNNLDVE</sequence>
<comment type="caution">
    <text evidence="9">The sequence shown here is derived from an EMBL/GenBank/DDBJ whole genome shotgun (WGS) entry which is preliminary data.</text>
</comment>
<dbReference type="Proteomes" id="UP000004162">
    <property type="component" value="Unassembled WGS sequence"/>
</dbReference>
<dbReference type="GO" id="GO:0005886">
    <property type="term" value="C:plasma membrane"/>
    <property type="evidence" value="ECO:0007669"/>
    <property type="project" value="UniProtKB-SubCell"/>
</dbReference>
<dbReference type="PROSITE" id="PS00217">
    <property type="entry name" value="SUGAR_TRANSPORT_2"/>
    <property type="match status" value="1"/>
</dbReference>
<feature type="domain" description="Major facilitator superfamily (MFS) profile" evidence="8">
    <location>
        <begin position="20"/>
        <end position="522"/>
    </location>
</feature>
<feature type="transmembrane region" description="Helical" evidence="7">
    <location>
        <begin position="286"/>
        <end position="307"/>
    </location>
</feature>
<dbReference type="Pfam" id="PF00083">
    <property type="entry name" value="Sugar_tr"/>
    <property type="match status" value="1"/>
</dbReference>
<feature type="transmembrane region" description="Helical" evidence="7">
    <location>
        <begin position="457"/>
        <end position="475"/>
    </location>
</feature>
<feature type="transmembrane region" description="Helical" evidence="7">
    <location>
        <begin position="495"/>
        <end position="514"/>
    </location>
</feature>
<keyword evidence="4 7" id="KW-0812">Transmembrane</keyword>
<accession>Q0YUV0</accession>
<feature type="transmembrane region" description="Helical" evidence="7">
    <location>
        <begin position="314"/>
        <end position="334"/>
    </location>
</feature>
<evidence type="ECO:0000313" key="10">
    <source>
        <dbReference type="Proteomes" id="UP000004162"/>
    </source>
</evidence>
<evidence type="ECO:0000256" key="5">
    <source>
        <dbReference type="ARBA" id="ARBA00022989"/>
    </source>
</evidence>
<evidence type="ECO:0000256" key="6">
    <source>
        <dbReference type="ARBA" id="ARBA00023136"/>
    </source>
</evidence>
<dbReference type="SUPFAM" id="SSF103473">
    <property type="entry name" value="MFS general substrate transporter"/>
    <property type="match status" value="1"/>
</dbReference>
<keyword evidence="10" id="KW-1185">Reference proteome</keyword>